<dbReference type="EnsemblMetazoa" id="AFAF012014-RA">
    <property type="protein sequence ID" value="AFAF012014-PA"/>
    <property type="gene ID" value="AFAF012014"/>
</dbReference>
<accession>A0A182QKE1</accession>
<keyword evidence="1" id="KW-1133">Transmembrane helix</keyword>
<reference evidence="2" key="2">
    <citation type="submission" date="2020-05" db="UniProtKB">
        <authorList>
            <consortium name="EnsemblMetazoa"/>
        </authorList>
    </citation>
    <scope>IDENTIFICATION</scope>
    <source>
        <strain evidence="2">FAR1</strain>
    </source>
</reference>
<protein>
    <submittedName>
        <fullName evidence="2">Uncharacterized protein</fullName>
    </submittedName>
</protein>
<name>A0A182QKE1_9DIPT</name>
<evidence type="ECO:0000313" key="2">
    <source>
        <dbReference type="EnsemblMetazoa" id="AFAF012014-PA"/>
    </source>
</evidence>
<keyword evidence="3" id="KW-1185">Reference proteome</keyword>
<evidence type="ECO:0000313" key="3">
    <source>
        <dbReference type="Proteomes" id="UP000075886"/>
    </source>
</evidence>
<dbReference type="Proteomes" id="UP000075886">
    <property type="component" value="Unassembled WGS sequence"/>
</dbReference>
<dbReference type="AlphaFoldDB" id="A0A182QKE1"/>
<dbReference type="VEuPathDB" id="VectorBase:AFAF012014"/>
<sequence length="102" mass="11154">MLAFLRSIDPIRSGEENPVRKRKLVPFSSQPSTIFRAIIRALLALVVGAVNALFLGESPRFYAAGAMALNDPAQKQLSSSRRVLTVPLASRLDYKITLPSNS</sequence>
<proteinExistence type="predicted"/>
<keyword evidence="1" id="KW-0472">Membrane</keyword>
<keyword evidence="1" id="KW-0812">Transmembrane</keyword>
<reference evidence="3" key="1">
    <citation type="submission" date="2014-01" db="EMBL/GenBank/DDBJ databases">
        <title>The Genome Sequence of Anopheles farauti FAR1 (V2).</title>
        <authorList>
            <consortium name="The Broad Institute Genomics Platform"/>
            <person name="Neafsey D.E."/>
            <person name="Besansky N."/>
            <person name="Howell P."/>
            <person name="Walton C."/>
            <person name="Young S.K."/>
            <person name="Zeng Q."/>
            <person name="Gargeya S."/>
            <person name="Fitzgerald M."/>
            <person name="Haas B."/>
            <person name="Abouelleil A."/>
            <person name="Allen A.W."/>
            <person name="Alvarado L."/>
            <person name="Arachchi H.M."/>
            <person name="Berlin A.M."/>
            <person name="Chapman S.B."/>
            <person name="Gainer-Dewar J."/>
            <person name="Goldberg J."/>
            <person name="Griggs A."/>
            <person name="Gujja S."/>
            <person name="Hansen M."/>
            <person name="Howarth C."/>
            <person name="Imamovic A."/>
            <person name="Ireland A."/>
            <person name="Larimer J."/>
            <person name="McCowan C."/>
            <person name="Murphy C."/>
            <person name="Pearson M."/>
            <person name="Poon T.W."/>
            <person name="Priest M."/>
            <person name="Roberts A."/>
            <person name="Saif S."/>
            <person name="Shea T."/>
            <person name="Sisk P."/>
            <person name="Sykes S."/>
            <person name="Wortman J."/>
            <person name="Nusbaum C."/>
            <person name="Birren B."/>
        </authorList>
    </citation>
    <scope>NUCLEOTIDE SEQUENCE [LARGE SCALE GENOMIC DNA]</scope>
    <source>
        <strain evidence="3">FAR1</strain>
    </source>
</reference>
<feature type="transmembrane region" description="Helical" evidence="1">
    <location>
        <begin position="34"/>
        <end position="55"/>
    </location>
</feature>
<organism evidence="2 3">
    <name type="scientific">Anopheles farauti</name>
    <dbReference type="NCBI Taxonomy" id="69004"/>
    <lineage>
        <taxon>Eukaryota</taxon>
        <taxon>Metazoa</taxon>
        <taxon>Ecdysozoa</taxon>
        <taxon>Arthropoda</taxon>
        <taxon>Hexapoda</taxon>
        <taxon>Insecta</taxon>
        <taxon>Pterygota</taxon>
        <taxon>Neoptera</taxon>
        <taxon>Endopterygota</taxon>
        <taxon>Diptera</taxon>
        <taxon>Nematocera</taxon>
        <taxon>Culicoidea</taxon>
        <taxon>Culicidae</taxon>
        <taxon>Anophelinae</taxon>
        <taxon>Anopheles</taxon>
    </lineage>
</organism>
<dbReference type="EMBL" id="AXCN02000935">
    <property type="status" value="NOT_ANNOTATED_CDS"/>
    <property type="molecule type" value="Genomic_DNA"/>
</dbReference>
<evidence type="ECO:0000256" key="1">
    <source>
        <dbReference type="SAM" id="Phobius"/>
    </source>
</evidence>